<reference evidence="3 4" key="1">
    <citation type="submission" date="2018-08" db="EMBL/GenBank/DDBJ databases">
        <title>The first complete genome of Treponema rectale (CHPAT), a commensal spirochete of the bovine rectum.</title>
        <authorList>
            <person name="Staton G.J."/>
            <person name="Clegg S.R."/>
            <person name="Carter S.D."/>
            <person name="Radford A.D."/>
            <person name="Darby A."/>
            <person name="Hall N."/>
            <person name="Birtles R.J."/>
            <person name="Evans N.J."/>
        </authorList>
    </citation>
    <scope>NUCLEOTIDE SEQUENCE [LARGE SCALE GENOMIC DNA]</scope>
    <source>
        <strain evidence="3 4">CHPA</strain>
    </source>
</reference>
<dbReference type="GO" id="GO:0005524">
    <property type="term" value="F:ATP binding"/>
    <property type="evidence" value="ECO:0007669"/>
    <property type="project" value="UniProtKB-KW"/>
</dbReference>
<dbReference type="Pfam" id="PF13635">
    <property type="entry name" value="DUF4143"/>
    <property type="match status" value="1"/>
</dbReference>
<organism evidence="3 4">
    <name type="scientific">Treponema rectale</name>
    <dbReference type="NCBI Taxonomy" id="744512"/>
    <lineage>
        <taxon>Bacteria</taxon>
        <taxon>Pseudomonadati</taxon>
        <taxon>Spirochaetota</taxon>
        <taxon>Spirochaetia</taxon>
        <taxon>Spirochaetales</taxon>
        <taxon>Treponemataceae</taxon>
        <taxon>Treponema</taxon>
    </lineage>
</organism>
<dbReference type="InterPro" id="IPR027417">
    <property type="entry name" value="P-loop_NTPase"/>
</dbReference>
<feature type="domain" description="DUF4143" evidence="2">
    <location>
        <begin position="241"/>
        <end position="395"/>
    </location>
</feature>
<keyword evidence="3" id="KW-0067">ATP-binding</keyword>
<evidence type="ECO:0000259" key="1">
    <source>
        <dbReference type="Pfam" id="PF13173"/>
    </source>
</evidence>
<dbReference type="Gene3D" id="3.40.50.300">
    <property type="entry name" value="P-loop containing nucleotide triphosphate hydrolases"/>
    <property type="match status" value="1"/>
</dbReference>
<gene>
    <name evidence="3" type="ORF">DYE49_01865</name>
</gene>
<dbReference type="KEGG" id="trc:DYE49_01865"/>
<dbReference type="InterPro" id="IPR025420">
    <property type="entry name" value="DUF4143"/>
</dbReference>
<dbReference type="AlphaFoldDB" id="A0A7M1XQV2"/>
<evidence type="ECO:0000313" key="3">
    <source>
        <dbReference type="EMBL" id="QOS41201.1"/>
    </source>
</evidence>
<dbReference type="PANTHER" id="PTHR33295">
    <property type="entry name" value="ATPASE"/>
    <property type="match status" value="1"/>
</dbReference>
<name>A0A7M1XQV2_9SPIR</name>
<dbReference type="EMBL" id="CP031517">
    <property type="protein sequence ID" value="QOS41201.1"/>
    <property type="molecule type" value="Genomic_DNA"/>
</dbReference>
<protein>
    <submittedName>
        <fullName evidence="3">ATP-binding protein</fullName>
    </submittedName>
</protein>
<evidence type="ECO:0000313" key="4">
    <source>
        <dbReference type="Proteomes" id="UP000593591"/>
    </source>
</evidence>
<evidence type="ECO:0000259" key="2">
    <source>
        <dbReference type="Pfam" id="PF13635"/>
    </source>
</evidence>
<accession>A0A7M1XQV2</accession>
<dbReference type="Proteomes" id="UP000593591">
    <property type="component" value="Chromosome"/>
</dbReference>
<feature type="domain" description="AAA" evidence="1">
    <location>
        <begin position="18"/>
        <end position="155"/>
    </location>
</feature>
<dbReference type="SUPFAM" id="SSF52540">
    <property type="entry name" value="P-loop containing nucleoside triphosphate hydrolases"/>
    <property type="match status" value="1"/>
</dbReference>
<dbReference type="InterPro" id="IPR041682">
    <property type="entry name" value="AAA_14"/>
</dbReference>
<dbReference type="PANTHER" id="PTHR33295:SF7">
    <property type="entry name" value="ATPASE"/>
    <property type="match status" value="1"/>
</dbReference>
<sequence>MRRKIMDELIKWKNSPHDKALVVKGLRQVGKTYIINEFCHENYDHVVYINFKEQKEIRSIFDGDLIIDNIVVLLSAAIPGARFVPHKTIIFFDEIQECSRARTSLKTFVMDGRFDVIASGSLLGLRDYNKKLKQDVPVGYEHFLTMRPMDFEEFLWAIGIDESVIASLKLYLDEKKAVPAVIHNKMMEYYRQYLVVGGMPSVVSRFIQNRDMNEVLENQRDLLQGYKDDFGKHLNDDENEMINQSLLSKIEAVFNCIPAQLAKENSKFQYSAIKKSARAREYSSSVQWLVDYGLVDYCFNLRMPQLPLEGNKEEDVFKLYMSDTGLFVAMLEDGTAADILNHRLFQYKGVIYENAIADAFLKNGRKLYYYHKDSGLEVDYVIRYQSKPTLVEVKAKTGDTKAAKTILKNQDIYHVDSLIKLGDYNIGFENNILTLPYYMAFLIKEM</sequence>
<proteinExistence type="predicted"/>
<dbReference type="Pfam" id="PF13173">
    <property type="entry name" value="AAA_14"/>
    <property type="match status" value="1"/>
</dbReference>
<keyword evidence="3" id="KW-0547">Nucleotide-binding</keyword>